<feature type="region of interest" description="Disordered" evidence="6">
    <location>
        <begin position="1"/>
        <end position="27"/>
    </location>
</feature>
<comment type="caution">
    <text evidence="8">The sequence shown here is derived from an EMBL/GenBank/DDBJ whole genome shotgun (WGS) entry which is preliminary data.</text>
</comment>
<evidence type="ECO:0000256" key="1">
    <source>
        <dbReference type="ARBA" id="ARBA00004141"/>
    </source>
</evidence>
<dbReference type="AlphaFoldDB" id="A0A8S9KHE1"/>
<dbReference type="PANTHER" id="PTHR11706:SF54">
    <property type="entry name" value="METAL TRANSPORTER NRAMP1"/>
    <property type="match status" value="1"/>
</dbReference>
<feature type="transmembrane region" description="Helical" evidence="7">
    <location>
        <begin position="277"/>
        <end position="301"/>
    </location>
</feature>
<dbReference type="GO" id="GO:0005384">
    <property type="term" value="F:manganese ion transmembrane transporter activity"/>
    <property type="evidence" value="ECO:0007669"/>
    <property type="project" value="TreeGrafter"/>
</dbReference>
<accession>A0A8S9KHE1</accession>
<evidence type="ECO:0000256" key="6">
    <source>
        <dbReference type="SAM" id="MobiDB-lite"/>
    </source>
</evidence>
<comment type="subcellular location">
    <subcellularLocation>
        <location evidence="1">Membrane</location>
        <topology evidence="1">Multi-pass membrane protein</topology>
    </subcellularLocation>
</comment>
<sequence>MVSASERPQFISNNGGNRSFSNAPLIDNSDPNQIIVPEKKSWKNFFAYLGPGFLVSIAYIDPGNSSSKQLKVTLRLRVSNVEDATRHRDDSLEERAQVSGAVCNAPDLSPEDRAKCEDLDLNKASFLLRNAVGKWSSKLFAIALLASGQSSTITGTYAGQYVMQGILDLRLEPWLRNFLTRCLAIIPSLVVAIIGGSAGAGKLIIIASMILSFELPFALVPLLKFTSCKIKMGSYVNQMAVSALTWVIGGLIMGINIYYIVSSFIKLLVHSHMKLGLVVFCGILGFSGIAIYLASIAYLVFRRNRKAIPLLASTNSQTVETLPRQDIVDMQLHGKLSTSDVD</sequence>
<protein>
    <submittedName>
        <fullName evidence="8">Uncharacterized protein</fullName>
    </submittedName>
</protein>
<feature type="compositionally biased region" description="Polar residues" evidence="6">
    <location>
        <begin position="10"/>
        <end position="22"/>
    </location>
</feature>
<evidence type="ECO:0000256" key="5">
    <source>
        <dbReference type="ARBA" id="ARBA00023136"/>
    </source>
</evidence>
<evidence type="ECO:0000256" key="2">
    <source>
        <dbReference type="ARBA" id="ARBA00009965"/>
    </source>
</evidence>
<feature type="transmembrane region" description="Helical" evidence="7">
    <location>
        <begin position="178"/>
        <end position="197"/>
    </location>
</feature>
<dbReference type="PRINTS" id="PR00447">
    <property type="entry name" value="NATRESASSCMP"/>
</dbReference>
<evidence type="ECO:0000313" key="8">
    <source>
        <dbReference type="EMBL" id="KAF2592898.1"/>
    </source>
</evidence>
<dbReference type="PANTHER" id="PTHR11706">
    <property type="entry name" value="SOLUTE CARRIER PROTEIN FAMILY 11 MEMBER"/>
    <property type="match status" value="1"/>
</dbReference>
<keyword evidence="3 7" id="KW-0812">Transmembrane</keyword>
<gene>
    <name evidence="8" type="ORF">F2Q70_00044359</name>
</gene>
<reference evidence="8" key="1">
    <citation type="submission" date="2019-12" db="EMBL/GenBank/DDBJ databases">
        <title>Genome sequencing and annotation of Brassica cretica.</title>
        <authorList>
            <person name="Studholme D.J."/>
            <person name="Sarris P.F."/>
        </authorList>
    </citation>
    <scope>NUCLEOTIDE SEQUENCE</scope>
    <source>
        <strain evidence="8">PFS-102/07</strain>
        <tissue evidence="8">Leaf</tissue>
    </source>
</reference>
<name>A0A8S9KHE1_BRACR</name>
<dbReference type="GO" id="GO:0005886">
    <property type="term" value="C:plasma membrane"/>
    <property type="evidence" value="ECO:0007669"/>
    <property type="project" value="TreeGrafter"/>
</dbReference>
<evidence type="ECO:0000256" key="3">
    <source>
        <dbReference type="ARBA" id="ARBA00022692"/>
    </source>
</evidence>
<dbReference type="GO" id="GO:0015086">
    <property type="term" value="F:cadmium ion transmembrane transporter activity"/>
    <property type="evidence" value="ECO:0007669"/>
    <property type="project" value="TreeGrafter"/>
</dbReference>
<feature type="transmembrane region" description="Helical" evidence="7">
    <location>
        <begin position="243"/>
        <end position="265"/>
    </location>
</feature>
<evidence type="ECO:0000256" key="7">
    <source>
        <dbReference type="SAM" id="Phobius"/>
    </source>
</evidence>
<dbReference type="Pfam" id="PF01566">
    <property type="entry name" value="Nramp"/>
    <property type="match status" value="1"/>
</dbReference>
<keyword evidence="4 7" id="KW-1133">Transmembrane helix</keyword>
<feature type="transmembrane region" description="Helical" evidence="7">
    <location>
        <begin position="203"/>
        <end position="223"/>
    </location>
</feature>
<keyword evidence="5 7" id="KW-0472">Membrane</keyword>
<organism evidence="8">
    <name type="scientific">Brassica cretica</name>
    <name type="common">Mustard</name>
    <dbReference type="NCBI Taxonomy" id="69181"/>
    <lineage>
        <taxon>Eukaryota</taxon>
        <taxon>Viridiplantae</taxon>
        <taxon>Streptophyta</taxon>
        <taxon>Embryophyta</taxon>
        <taxon>Tracheophyta</taxon>
        <taxon>Spermatophyta</taxon>
        <taxon>Magnoliopsida</taxon>
        <taxon>eudicotyledons</taxon>
        <taxon>Gunneridae</taxon>
        <taxon>Pentapetalae</taxon>
        <taxon>rosids</taxon>
        <taxon>malvids</taxon>
        <taxon>Brassicales</taxon>
        <taxon>Brassicaceae</taxon>
        <taxon>Brassiceae</taxon>
        <taxon>Brassica</taxon>
    </lineage>
</organism>
<evidence type="ECO:0000256" key="4">
    <source>
        <dbReference type="ARBA" id="ARBA00022989"/>
    </source>
</evidence>
<comment type="similarity">
    <text evidence="2">Belongs to the NRAMP (TC 2.A.55) family.</text>
</comment>
<proteinExistence type="inferred from homology"/>
<dbReference type="InterPro" id="IPR001046">
    <property type="entry name" value="NRAMP_fam"/>
</dbReference>
<dbReference type="GO" id="GO:0034755">
    <property type="term" value="P:iron ion transmembrane transport"/>
    <property type="evidence" value="ECO:0007669"/>
    <property type="project" value="TreeGrafter"/>
</dbReference>
<dbReference type="EMBL" id="QGKY02000164">
    <property type="protein sequence ID" value="KAF2592898.1"/>
    <property type="molecule type" value="Genomic_DNA"/>
</dbReference>